<sequence length="77" mass="7961">MVHAFIMVKTAAGSSADARDAILDLEFVVDAHVVAGEYDVIAEADGDAVGDVLNTASTEIQGLDGVEDTKTYVSMSA</sequence>
<reference evidence="2 3" key="1">
    <citation type="journal article" date="2019" name="Int. J. Syst. Evol. Microbiol.">
        <title>The Global Catalogue of Microorganisms (GCM) 10K type strain sequencing project: providing services to taxonomists for standard genome sequencing and annotation.</title>
        <authorList>
            <consortium name="The Broad Institute Genomics Platform"/>
            <consortium name="The Broad Institute Genome Sequencing Center for Infectious Disease"/>
            <person name="Wu L."/>
            <person name="Ma J."/>
        </authorList>
    </citation>
    <scope>NUCLEOTIDE SEQUENCE [LARGE SCALE GENOMIC DNA]</scope>
    <source>
        <strain evidence="2 3">JCM 16327</strain>
    </source>
</reference>
<feature type="domain" description="Transcription regulator AsnC/Lrp ligand binding" evidence="1">
    <location>
        <begin position="6"/>
        <end position="76"/>
    </location>
</feature>
<dbReference type="Gene3D" id="3.30.70.920">
    <property type="match status" value="1"/>
</dbReference>
<evidence type="ECO:0000313" key="2">
    <source>
        <dbReference type="EMBL" id="GAA0647260.1"/>
    </source>
</evidence>
<evidence type="ECO:0000313" key="3">
    <source>
        <dbReference type="Proteomes" id="UP001500194"/>
    </source>
</evidence>
<gene>
    <name evidence="2" type="ORF">GCM10009019_07090</name>
</gene>
<dbReference type="RefSeq" id="WP_227261581.1">
    <property type="nucleotide sequence ID" value="NZ_BAAADU010000002.1"/>
</dbReference>
<dbReference type="Pfam" id="PF01037">
    <property type="entry name" value="AsnC_trans_reg"/>
    <property type="match status" value="1"/>
</dbReference>
<organism evidence="2 3">
    <name type="scientific">Salarchaeum japonicum</name>
    <dbReference type="NCBI Taxonomy" id="555573"/>
    <lineage>
        <taxon>Archaea</taxon>
        <taxon>Methanobacteriati</taxon>
        <taxon>Methanobacteriota</taxon>
        <taxon>Stenosarchaea group</taxon>
        <taxon>Halobacteria</taxon>
        <taxon>Halobacteriales</taxon>
        <taxon>Halobacteriaceae</taxon>
    </lineage>
</organism>
<dbReference type="InterPro" id="IPR019887">
    <property type="entry name" value="Tscrpt_reg_AsnC/Lrp_C"/>
</dbReference>
<proteinExistence type="predicted"/>
<evidence type="ECO:0000259" key="1">
    <source>
        <dbReference type="Pfam" id="PF01037"/>
    </source>
</evidence>
<dbReference type="SUPFAM" id="SSF54909">
    <property type="entry name" value="Dimeric alpha+beta barrel"/>
    <property type="match status" value="1"/>
</dbReference>
<dbReference type="InterPro" id="IPR011008">
    <property type="entry name" value="Dimeric_a/b-barrel"/>
</dbReference>
<protein>
    <submittedName>
        <fullName evidence="2">Lrp/AsnC ligand binding domain-containing protein</fullName>
    </submittedName>
</protein>
<keyword evidence="3" id="KW-1185">Reference proteome</keyword>
<dbReference type="Proteomes" id="UP001500194">
    <property type="component" value="Unassembled WGS sequence"/>
</dbReference>
<dbReference type="EMBL" id="BAAADU010000002">
    <property type="protein sequence ID" value="GAA0647260.1"/>
    <property type="molecule type" value="Genomic_DNA"/>
</dbReference>
<comment type="caution">
    <text evidence="2">The sequence shown here is derived from an EMBL/GenBank/DDBJ whole genome shotgun (WGS) entry which is preliminary data.</text>
</comment>
<name>A0AAV3SZL6_9EURY</name>
<dbReference type="GeneID" id="68572169"/>
<accession>A0AAV3SZL6</accession>
<dbReference type="AlphaFoldDB" id="A0AAV3SZL6"/>